<evidence type="ECO:0000313" key="3">
    <source>
        <dbReference type="Proteomes" id="UP001254488"/>
    </source>
</evidence>
<evidence type="ECO:0000256" key="1">
    <source>
        <dbReference type="SAM" id="Phobius"/>
    </source>
</evidence>
<dbReference type="EMBL" id="JAVRHZ010000002">
    <property type="protein sequence ID" value="MDT0555593.1"/>
    <property type="molecule type" value="Genomic_DNA"/>
</dbReference>
<name>A0ABU2YBM3_9FLAO</name>
<feature type="transmembrane region" description="Helical" evidence="1">
    <location>
        <begin position="43"/>
        <end position="64"/>
    </location>
</feature>
<accession>A0ABU2YBM3</accession>
<dbReference type="Pfam" id="PF07332">
    <property type="entry name" value="Phage_holin_3_6"/>
    <property type="match status" value="1"/>
</dbReference>
<keyword evidence="1" id="KW-0472">Membrane</keyword>
<comment type="caution">
    <text evidence="2">The sequence shown here is derived from an EMBL/GenBank/DDBJ whole genome shotgun (WGS) entry which is preliminary data.</text>
</comment>
<keyword evidence="3" id="KW-1185">Reference proteome</keyword>
<evidence type="ECO:0000313" key="2">
    <source>
        <dbReference type="EMBL" id="MDT0555593.1"/>
    </source>
</evidence>
<gene>
    <name evidence="2" type="ORF">RM538_06225</name>
</gene>
<reference evidence="2 3" key="1">
    <citation type="submission" date="2023-09" db="EMBL/GenBank/DDBJ databases">
        <authorList>
            <person name="Rey-Velasco X."/>
        </authorList>
    </citation>
    <scope>NUCLEOTIDE SEQUENCE [LARGE SCALE GENOMIC DNA]</scope>
    <source>
        <strain evidence="2 3">W242</strain>
    </source>
</reference>
<protein>
    <submittedName>
        <fullName evidence="2">Phage holin family protein</fullName>
    </submittedName>
</protein>
<dbReference type="Proteomes" id="UP001254488">
    <property type="component" value="Unassembled WGS sequence"/>
</dbReference>
<keyword evidence="1" id="KW-0812">Transmembrane</keyword>
<organism evidence="2 3">
    <name type="scientific">Patiriisocius hiemis</name>
    <dbReference type="NCBI Taxonomy" id="3075604"/>
    <lineage>
        <taxon>Bacteria</taxon>
        <taxon>Pseudomonadati</taxon>
        <taxon>Bacteroidota</taxon>
        <taxon>Flavobacteriia</taxon>
        <taxon>Flavobacteriales</taxon>
        <taxon>Flavobacteriaceae</taxon>
        <taxon>Patiriisocius</taxon>
    </lineage>
</organism>
<dbReference type="RefSeq" id="WP_311332543.1">
    <property type="nucleotide sequence ID" value="NZ_JAVRHZ010000002.1"/>
</dbReference>
<feature type="transmembrane region" description="Helical" evidence="1">
    <location>
        <begin position="76"/>
        <end position="97"/>
    </location>
</feature>
<sequence length="117" mass="13339">MALDELSENVTSVSDKAKEYSKSMAEYYRLRLFKYVAKSTSSFVLFFSILCLITLGLLFLSFAASFYIGELLDSRALGFLIIGGFYLLILAFVFFFGKKTIERNVLKAFSKLFTEEN</sequence>
<proteinExistence type="predicted"/>
<dbReference type="InterPro" id="IPR009937">
    <property type="entry name" value="Phage_holin_3_6"/>
</dbReference>
<keyword evidence="1" id="KW-1133">Transmembrane helix</keyword>